<evidence type="ECO:0000256" key="8">
    <source>
        <dbReference type="ARBA" id="ARBA00022989"/>
    </source>
</evidence>
<evidence type="ECO:0000313" key="15">
    <source>
        <dbReference type="Proteomes" id="UP000233742"/>
    </source>
</evidence>
<evidence type="ECO:0000313" key="14">
    <source>
        <dbReference type="EMBL" id="AUH34823.1"/>
    </source>
</evidence>
<sequence length="434" mass="46779">MIRSIRARMLALAAVWITVALLAAFLAIGAVLDRFVSERYDAELQSVADTLIAGIDVEDDGDIDVDDTPTDPRFQLPLSGWYWQIRADGRLVDKSESLFDASFALIDDSGRRGPGPGYGRGPQSEPLRVLTESFTIPDSDAQFSVIVTAPAREVWDSLAQVRRPLAISLAVLGLGLAIAVAVQVFAGLGSTRRLGDDLRRVRAGKAERLARPGVSELDPLVAEINAALDQNATLLARSRQHLGNLAHSLKTPLAALSNDLPADHAGQALIARMDRLIGWHLRRARSAQPRTLGQRTPVCEVIDDIMLVLRRPMEEKSMRTEISCPDRVFFAGERQDLEEMIGNLAENAVKWGRSVLRITVLPGLTIRIEDDGPGMADTDAPRALIRGARLDESGPPGSGLGLAIVADLAALNGGELRLERSDLGGLTAILSLPG</sequence>
<dbReference type="PANTHER" id="PTHR45436">
    <property type="entry name" value="SENSOR HISTIDINE KINASE YKOH"/>
    <property type="match status" value="1"/>
</dbReference>
<dbReference type="OrthoDB" id="9815202at2"/>
<keyword evidence="4" id="KW-0597">Phosphoprotein</keyword>
<reference evidence="14 15" key="1">
    <citation type="submission" date="2017-12" db="EMBL/GenBank/DDBJ databases">
        <authorList>
            <person name="Hurst M.R.H."/>
        </authorList>
    </citation>
    <scope>NUCLEOTIDE SEQUENCE [LARGE SCALE GENOMIC DNA]</scope>
    <source>
        <strain evidence="14 15">BM15</strain>
    </source>
</reference>
<dbReference type="InterPro" id="IPR050428">
    <property type="entry name" value="TCS_sensor_his_kinase"/>
</dbReference>
<keyword evidence="7 14" id="KW-0418">Kinase</keyword>
<dbReference type="Gene3D" id="3.30.565.10">
    <property type="entry name" value="Histidine kinase-like ATPase, C-terminal domain"/>
    <property type="match status" value="1"/>
</dbReference>
<gene>
    <name evidence="14" type="ORF">CUV01_16840</name>
</gene>
<evidence type="ECO:0000256" key="2">
    <source>
        <dbReference type="ARBA" id="ARBA00004370"/>
    </source>
</evidence>
<dbReference type="EC" id="2.7.13.3" evidence="3"/>
<evidence type="ECO:0000256" key="7">
    <source>
        <dbReference type="ARBA" id="ARBA00022777"/>
    </source>
</evidence>
<name>A0A2K9EIK9_9RHOB</name>
<keyword evidence="6 11" id="KW-0812">Transmembrane</keyword>
<feature type="domain" description="Histidine kinase" evidence="12">
    <location>
        <begin position="244"/>
        <end position="434"/>
    </location>
</feature>
<dbReference type="Proteomes" id="UP000233742">
    <property type="component" value="Chromosome"/>
</dbReference>
<keyword evidence="5" id="KW-0808">Transferase</keyword>
<evidence type="ECO:0000256" key="9">
    <source>
        <dbReference type="ARBA" id="ARBA00023012"/>
    </source>
</evidence>
<dbReference type="Pfam" id="PF02518">
    <property type="entry name" value="HATPase_c"/>
    <property type="match status" value="1"/>
</dbReference>
<dbReference type="AlphaFoldDB" id="A0A2K9EIK9"/>
<dbReference type="PRINTS" id="PR00344">
    <property type="entry name" value="BCTRLSENSOR"/>
</dbReference>
<dbReference type="InterPro" id="IPR036890">
    <property type="entry name" value="HATPase_C_sf"/>
</dbReference>
<evidence type="ECO:0000256" key="5">
    <source>
        <dbReference type="ARBA" id="ARBA00022679"/>
    </source>
</evidence>
<evidence type="ECO:0000256" key="1">
    <source>
        <dbReference type="ARBA" id="ARBA00000085"/>
    </source>
</evidence>
<evidence type="ECO:0000256" key="10">
    <source>
        <dbReference type="ARBA" id="ARBA00023136"/>
    </source>
</evidence>
<dbReference type="GO" id="GO:0000160">
    <property type="term" value="P:phosphorelay signal transduction system"/>
    <property type="evidence" value="ECO:0007669"/>
    <property type="project" value="UniProtKB-KW"/>
</dbReference>
<dbReference type="InterPro" id="IPR003594">
    <property type="entry name" value="HATPase_dom"/>
</dbReference>
<evidence type="ECO:0000256" key="3">
    <source>
        <dbReference type="ARBA" id="ARBA00012438"/>
    </source>
</evidence>
<dbReference type="GO" id="GO:0005886">
    <property type="term" value="C:plasma membrane"/>
    <property type="evidence" value="ECO:0007669"/>
    <property type="project" value="TreeGrafter"/>
</dbReference>
<dbReference type="InterPro" id="IPR004358">
    <property type="entry name" value="Sig_transdc_His_kin-like_C"/>
</dbReference>
<protein>
    <recommendedName>
        <fullName evidence="3">histidine kinase</fullName>
        <ecNumber evidence="3">2.7.13.3</ecNumber>
    </recommendedName>
</protein>
<dbReference type="PROSITE" id="PS50109">
    <property type="entry name" value="HIS_KIN"/>
    <property type="match status" value="1"/>
</dbReference>
<keyword evidence="10 11" id="KW-0472">Membrane</keyword>
<evidence type="ECO:0000256" key="11">
    <source>
        <dbReference type="SAM" id="Phobius"/>
    </source>
</evidence>
<keyword evidence="9" id="KW-0902">Two-component regulatory system</keyword>
<keyword evidence="15" id="KW-1185">Reference proteome</keyword>
<proteinExistence type="predicted"/>
<evidence type="ECO:0000256" key="6">
    <source>
        <dbReference type="ARBA" id="ARBA00022692"/>
    </source>
</evidence>
<dbReference type="GO" id="GO:0004673">
    <property type="term" value="F:protein histidine kinase activity"/>
    <property type="evidence" value="ECO:0007669"/>
    <property type="project" value="UniProtKB-EC"/>
</dbReference>
<feature type="domain" description="HAMP" evidence="13">
    <location>
        <begin position="192"/>
        <end position="236"/>
    </location>
</feature>
<dbReference type="SMART" id="SM00387">
    <property type="entry name" value="HATPase_c"/>
    <property type="match status" value="1"/>
</dbReference>
<dbReference type="SUPFAM" id="SSF55874">
    <property type="entry name" value="ATPase domain of HSP90 chaperone/DNA topoisomerase II/histidine kinase"/>
    <property type="match status" value="1"/>
</dbReference>
<evidence type="ECO:0000259" key="12">
    <source>
        <dbReference type="PROSITE" id="PS50109"/>
    </source>
</evidence>
<dbReference type="PROSITE" id="PS50885">
    <property type="entry name" value="HAMP"/>
    <property type="match status" value="1"/>
</dbReference>
<comment type="subcellular location">
    <subcellularLocation>
        <location evidence="2">Membrane</location>
    </subcellularLocation>
</comment>
<comment type="catalytic activity">
    <reaction evidence="1">
        <text>ATP + protein L-histidine = ADP + protein N-phospho-L-histidine.</text>
        <dbReference type="EC" id="2.7.13.3"/>
    </reaction>
</comment>
<evidence type="ECO:0000256" key="4">
    <source>
        <dbReference type="ARBA" id="ARBA00022553"/>
    </source>
</evidence>
<organism evidence="14 15">
    <name type="scientific">Paracoccus tegillarcae</name>
    <dbReference type="NCBI Taxonomy" id="1529068"/>
    <lineage>
        <taxon>Bacteria</taxon>
        <taxon>Pseudomonadati</taxon>
        <taxon>Pseudomonadota</taxon>
        <taxon>Alphaproteobacteria</taxon>
        <taxon>Rhodobacterales</taxon>
        <taxon>Paracoccaceae</taxon>
        <taxon>Paracoccus</taxon>
    </lineage>
</organism>
<dbReference type="PANTHER" id="PTHR45436:SF5">
    <property type="entry name" value="SENSOR HISTIDINE KINASE TRCS"/>
    <property type="match status" value="1"/>
</dbReference>
<keyword evidence="8 11" id="KW-1133">Transmembrane helix</keyword>
<evidence type="ECO:0000259" key="13">
    <source>
        <dbReference type="PROSITE" id="PS50885"/>
    </source>
</evidence>
<feature type="transmembrane region" description="Helical" evidence="11">
    <location>
        <begin position="165"/>
        <end position="190"/>
    </location>
</feature>
<dbReference type="InterPro" id="IPR005467">
    <property type="entry name" value="His_kinase_dom"/>
</dbReference>
<dbReference type="EMBL" id="CP025408">
    <property type="protein sequence ID" value="AUH34823.1"/>
    <property type="molecule type" value="Genomic_DNA"/>
</dbReference>
<dbReference type="KEGG" id="paro:CUV01_16840"/>
<dbReference type="InterPro" id="IPR003660">
    <property type="entry name" value="HAMP_dom"/>
</dbReference>
<accession>A0A2K9EIK9</accession>
<dbReference type="RefSeq" id="WP_101461483.1">
    <property type="nucleotide sequence ID" value="NZ_CP025408.1"/>
</dbReference>